<dbReference type="Pfam" id="PF04117">
    <property type="entry name" value="Mpv17_PMP22"/>
    <property type="match status" value="1"/>
</dbReference>
<evidence type="ECO:0000256" key="1">
    <source>
        <dbReference type="ARBA" id="ARBA00004141"/>
    </source>
</evidence>
<keyword evidence="8" id="KW-1185">Reference proteome</keyword>
<reference evidence="7" key="1">
    <citation type="journal article" date="2023" name="Insect Mol. Biol.">
        <title>Genome sequencing provides insights into the evolution of gene families encoding plant cell wall-degrading enzymes in longhorned beetles.</title>
        <authorList>
            <person name="Shin N.R."/>
            <person name="Okamura Y."/>
            <person name="Kirsch R."/>
            <person name="Pauchet Y."/>
        </authorList>
    </citation>
    <scope>NUCLEOTIDE SEQUENCE</scope>
    <source>
        <strain evidence="7">MMC_N1</strain>
    </source>
</reference>
<keyword evidence="4 6" id="KW-1133">Transmembrane helix</keyword>
<evidence type="ECO:0000256" key="2">
    <source>
        <dbReference type="ARBA" id="ARBA00006824"/>
    </source>
</evidence>
<keyword evidence="3 6" id="KW-0812">Transmembrane</keyword>
<keyword evidence="5 6" id="KW-0472">Membrane</keyword>
<feature type="transmembrane region" description="Helical" evidence="6">
    <location>
        <begin position="58"/>
        <end position="77"/>
    </location>
</feature>
<protein>
    <recommendedName>
        <fullName evidence="9">Mpv17-like protein</fullName>
    </recommendedName>
</protein>
<accession>A0ABQ9JDS6</accession>
<evidence type="ECO:0000256" key="3">
    <source>
        <dbReference type="ARBA" id="ARBA00022692"/>
    </source>
</evidence>
<dbReference type="Proteomes" id="UP001162164">
    <property type="component" value="Unassembled WGS sequence"/>
</dbReference>
<proteinExistence type="inferred from homology"/>
<feature type="transmembrane region" description="Helical" evidence="6">
    <location>
        <begin position="97"/>
        <end position="117"/>
    </location>
</feature>
<evidence type="ECO:0000313" key="7">
    <source>
        <dbReference type="EMBL" id="KAJ8975710.1"/>
    </source>
</evidence>
<organism evidence="7 8">
    <name type="scientific">Molorchus minor</name>
    <dbReference type="NCBI Taxonomy" id="1323400"/>
    <lineage>
        <taxon>Eukaryota</taxon>
        <taxon>Metazoa</taxon>
        <taxon>Ecdysozoa</taxon>
        <taxon>Arthropoda</taxon>
        <taxon>Hexapoda</taxon>
        <taxon>Insecta</taxon>
        <taxon>Pterygota</taxon>
        <taxon>Neoptera</taxon>
        <taxon>Endopterygota</taxon>
        <taxon>Coleoptera</taxon>
        <taxon>Polyphaga</taxon>
        <taxon>Cucujiformia</taxon>
        <taxon>Chrysomeloidea</taxon>
        <taxon>Cerambycidae</taxon>
        <taxon>Lamiinae</taxon>
        <taxon>Monochamini</taxon>
        <taxon>Molorchus</taxon>
    </lineage>
</organism>
<comment type="caution">
    <text evidence="7">The sequence shown here is derived from an EMBL/GenBank/DDBJ whole genome shotgun (WGS) entry which is preliminary data.</text>
</comment>
<comment type="subcellular location">
    <subcellularLocation>
        <location evidence="1">Membrane</location>
        <topology evidence="1">Multi-pass membrane protein</topology>
    </subcellularLocation>
</comment>
<feature type="non-terminal residue" evidence="7">
    <location>
        <position position="1"/>
    </location>
</feature>
<feature type="transmembrane region" description="Helical" evidence="6">
    <location>
        <begin position="129"/>
        <end position="151"/>
    </location>
</feature>
<evidence type="ECO:0000256" key="4">
    <source>
        <dbReference type="ARBA" id="ARBA00022989"/>
    </source>
</evidence>
<feature type="transmembrane region" description="Helical" evidence="6">
    <location>
        <begin position="157"/>
        <end position="174"/>
    </location>
</feature>
<evidence type="ECO:0008006" key="9">
    <source>
        <dbReference type="Google" id="ProtNLM"/>
    </source>
</evidence>
<dbReference type="PANTHER" id="PTHR11266">
    <property type="entry name" value="PEROXISOMAL MEMBRANE PROTEIN 2, PXMP2 MPV17"/>
    <property type="match status" value="1"/>
</dbReference>
<name>A0ABQ9JDS6_9CUCU</name>
<evidence type="ECO:0000256" key="5">
    <source>
        <dbReference type="ARBA" id="ARBA00023136"/>
    </source>
</evidence>
<dbReference type="EMBL" id="JAPWTJ010000776">
    <property type="protein sequence ID" value="KAJ8975710.1"/>
    <property type="molecule type" value="Genomic_DNA"/>
</dbReference>
<evidence type="ECO:0000313" key="8">
    <source>
        <dbReference type="Proteomes" id="UP001162164"/>
    </source>
</evidence>
<comment type="similarity">
    <text evidence="2 6">Belongs to the peroxisomal membrane protein PXMP2/4 family.</text>
</comment>
<evidence type="ECO:0000256" key="6">
    <source>
        <dbReference type="RuleBase" id="RU363053"/>
    </source>
</evidence>
<gene>
    <name evidence="7" type="ORF">NQ317_018984</name>
</gene>
<sequence>TSQLRRILGKYPILTNSIIYGTLCCGAETSQQTISKKNIGLAKSPQQMQIDTGAITRFTIYGTAVGGPILTVWYRFLDSRIPGKSTQIAIKKALLDQFVFTPPLYLVFYVVMSILERKEDVFEEFRNKFVKTFLGSCMFWMPIQGINFFLIPPAFRVVYVGACSFVWLNVISWIKNQ</sequence>
<dbReference type="PANTHER" id="PTHR11266:SF85">
    <property type="entry name" value="MPV17-LIKE PROTEIN"/>
    <property type="match status" value="1"/>
</dbReference>
<dbReference type="InterPro" id="IPR007248">
    <property type="entry name" value="Mpv17_PMP22"/>
</dbReference>